<protein>
    <submittedName>
        <fullName evidence="3">Heterokaryon incompatibility protein-domain-containing protein</fullName>
    </submittedName>
</protein>
<dbReference type="PANTHER" id="PTHR10622:SF10">
    <property type="entry name" value="HET DOMAIN-CONTAINING PROTEIN"/>
    <property type="match status" value="1"/>
</dbReference>
<evidence type="ECO:0000313" key="3">
    <source>
        <dbReference type="EMBL" id="KAH6697092.1"/>
    </source>
</evidence>
<comment type="caution">
    <text evidence="3">The sequence shown here is derived from an EMBL/GenBank/DDBJ whole genome shotgun (WGS) entry which is preliminary data.</text>
</comment>
<dbReference type="Pfam" id="PF06985">
    <property type="entry name" value="HET"/>
    <property type="match status" value="1"/>
</dbReference>
<accession>A0A9P8VMC4</accession>
<organism evidence="3 4">
    <name type="scientific">Plectosphaerella plurivora</name>
    <dbReference type="NCBI Taxonomy" id="936078"/>
    <lineage>
        <taxon>Eukaryota</taxon>
        <taxon>Fungi</taxon>
        <taxon>Dikarya</taxon>
        <taxon>Ascomycota</taxon>
        <taxon>Pezizomycotina</taxon>
        <taxon>Sordariomycetes</taxon>
        <taxon>Hypocreomycetidae</taxon>
        <taxon>Glomerellales</taxon>
        <taxon>Plectosphaerellaceae</taxon>
        <taxon>Plectosphaerella</taxon>
    </lineage>
</organism>
<dbReference type="OrthoDB" id="20872at2759"/>
<reference evidence="3" key="1">
    <citation type="journal article" date="2021" name="Nat. Commun.">
        <title>Genetic determinants of endophytism in the Arabidopsis root mycobiome.</title>
        <authorList>
            <person name="Mesny F."/>
            <person name="Miyauchi S."/>
            <person name="Thiergart T."/>
            <person name="Pickel B."/>
            <person name="Atanasova L."/>
            <person name="Karlsson M."/>
            <person name="Huettel B."/>
            <person name="Barry K.W."/>
            <person name="Haridas S."/>
            <person name="Chen C."/>
            <person name="Bauer D."/>
            <person name="Andreopoulos W."/>
            <person name="Pangilinan J."/>
            <person name="LaButti K."/>
            <person name="Riley R."/>
            <person name="Lipzen A."/>
            <person name="Clum A."/>
            <person name="Drula E."/>
            <person name="Henrissat B."/>
            <person name="Kohler A."/>
            <person name="Grigoriev I.V."/>
            <person name="Martin F.M."/>
            <person name="Hacquard S."/>
        </authorList>
    </citation>
    <scope>NUCLEOTIDE SEQUENCE</scope>
    <source>
        <strain evidence="3">MPI-SDFR-AT-0117</strain>
    </source>
</reference>
<dbReference type="AlphaFoldDB" id="A0A9P8VMC4"/>
<dbReference type="Proteomes" id="UP000770015">
    <property type="component" value="Unassembled WGS sequence"/>
</dbReference>
<keyword evidence="4" id="KW-1185">Reference proteome</keyword>
<dbReference type="PANTHER" id="PTHR10622">
    <property type="entry name" value="HET DOMAIN-CONTAINING PROTEIN"/>
    <property type="match status" value="1"/>
</dbReference>
<name>A0A9P8VMC4_9PEZI</name>
<evidence type="ECO:0000313" key="4">
    <source>
        <dbReference type="Proteomes" id="UP000770015"/>
    </source>
</evidence>
<dbReference type="EMBL" id="JAGSXJ010000001">
    <property type="protein sequence ID" value="KAH6697092.1"/>
    <property type="molecule type" value="Genomic_DNA"/>
</dbReference>
<dbReference type="InterPro" id="IPR010730">
    <property type="entry name" value="HET"/>
</dbReference>
<gene>
    <name evidence="3" type="ORF">F5X68DRAFT_238432</name>
</gene>
<evidence type="ECO:0000259" key="1">
    <source>
        <dbReference type="Pfam" id="PF06985"/>
    </source>
</evidence>
<sequence>MTDCPRPVLENIPADDIPNHPYAILSHTWGLDEVVFTDVANGTARAKPAFAKVAFTCRQAARDGLEYAWIDSCCIDKASSAELSEAINSMFPWYRAAVCCYALLEDYHHETLVPSALSRCRWFTRGWTLQELLAPSTVTFHAASGTCIGTRESLCRHIADITRIDADILTGELPLGAASVAKRMSWAANRQTTRLEDTAYCLLGIFDVNMPMLYGEGARAFVRLQEEIMKTTDDESLFACTSGF</sequence>
<feature type="domain" description="DUF8212" evidence="2">
    <location>
        <begin position="219"/>
        <end position="240"/>
    </location>
</feature>
<dbReference type="Pfam" id="PF26640">
    <property type="entry name" value="DUF8212"/>
    <property type="match status" value="1"/>
</dbReference>
<evidence type="ECO:0000259" key="2">
    <source>
        <dbReference type="Pfam" id="PF26640"/>
    </source>
</evidence>
<dbReference type="InterPro" id="IPR058525">
    <property type="entry name" value="DUF8212"/>
</dbReference>
<feature type="domain" description="Heterokaryon incompatibility" evidence="1">
    <location>
        <begin position="22"/>
        <end position="111"/>
    </location>
</feature>
<proteinExistence type="predicted"/>